<proteinExistence type="inferred from homology"/>
<keyword evidence="2 9" id="KW-1003">Cell membrane</keyword>
<feature type="active site" evidence="9">
    <location>
        <position position="154"/>
    </location>
</feature>
<comment type="similarity">
    <text evidence="1 9 10">Belongs to the peptidase A8 family.</text>
</comment>
<evidence type="ECO:0000256" key="4">
    <source>
        <dbReference type="ARBA" id="ARBA00022692"/>
    </source>
</evidence>
<evidence type="ECO:0000256" key="5">
    <source>
        <dbReference type="ARBA" id="ARBA00022750"/>
    </source>
</evidence>
<name>A0A3D4SXX0_9CORY</name>
<dbReference type="UniPathway" id="UPA00665"/>
<feature type="active site" evidence="9">
    <location>
        <position position="168"/>
    </location>
</feature>
<dbReference type="GO" id="GO:0005886">
    <property type="term" value="C:plasma membrane"/>
    <property type="evidence" value="ECO:0007669"/>
    <property type="project" value="UniProtKB-SubCell"/>
</dbReference>
<comment type="pathway">
    <text evidence="9">Protein modification; lipoprotein biosynthesis (signal peptide cleavage).</text>
</comment>
<evidence type="ECO:0000256" key="10">
    <source>
        <dbReference type="RuleBase" id="RU004181"/>
    </source>
</evidence>
<evidence type="ECO:0000256" key="2">
    <source>
        <dbReference type="ARBA" id="ARBA00022475"/>
    </source>
</evidence>
<comment type="catalytic activity">
    <reaction evidence="9">
        <text>Release of signal peptides from bacterial membrane prolipoproteins. Hydrolyzes -Xaa-Yaa-Zaa-|-(S,diacylglyceryl)Cys-, in which Xaa is hydrophobic (preferably Leu), and Yaa (Ala or Ser) and Zaa (Gly or Ala) have small, neutral side chains.</text>
        <dbReference type="EC" id="3.4.23.36"/>
    </reaction>
</comment>
<dbReference type="EMBL" id="DQID01000105">
    <property type="protein sequence ID" value="HCT13935.1"/>
    <property type="molecule type" value="Genomic_DNA"/>
</dbReference>
<comment type="subcellular location">
    <subcellularLocation>
        <location evidence="9">Cell membrane</location>
        <topology evidence="9">Multi-pass membrane protein</topology>
    </subcellularLocation>
</comment>
<feature type="transmembrane region" description="Helical" evidence="9">
    <location>
        <begin position="42"/>
        <end position="61"/>
    </location>
</feature>
<organism evidence="12 13">
    <name type="scientific">Corynebacterium nuruki</name>
    <dbReference type="NCBI Taxonomy" id="1032851"/>
    <lineage>
        <taxon>Bacteria</taxon>
        <taxon>Bacillati</taxon>
        <taxon>Actinomycetota</taxon>
        <taxon>Actinomycetes</taxon>
        <taxon>Mycobacteriales</taxon>
        <taxon>Corynebacteriaceae</taxon>
        <taxon>Corynebacterium</taxon>
    </lineage>
</organism>
<dbReference type="GO" id="GO:0006508">
    <property type="term" value="P:proteolysis"/>
    <property type="evidence" value="ECO:0007669"/>
    <property type="project" value="UniProtKB-KW"/>
</dbReference>
<protein>
    <recommendedName>
        <fullName evidence="9">Lipoprotein signal peptidase</fullName>
        <ecNumber evidence="9">3.4.23.36</ecNumber>
    </recommendedName>
    <alternativeName>
        <fullName evidence="9">Prolipoprotein signal peptidase</fullName>
    </alternativeName>
    <alternativeName>
        <fullName evidence="9">Signal peptidase II</fullName>
        <shortName evidence="9">SPase II</shortName>
    </alternativeName>
</protein>
<dbReference type="PANTHER" id="PTHR33695:SF1">
    <property type="entry name" value="LIPOPROTEIN SIGNAL PEPTIDASE"/>
    <property type="match status" value="1"/>
</dbReference>
<comment type="caution">
    <text evidence="12">The sequence shown here is derived from an EMBL/GenBank/DDBJ whole genome shotgun (WGS) entry which is preliminary data.</text>
</comment>
<dbReference type="Proteomes" id="UP000261739">
    <property type="component" value="Unassembled WGS sequence"/>
</dbReference>
<evidence type="ECO:0000256" key="7">
    <source>
        <dbReference type="ARBA" id="ARBA00022989"/>
    </source>
</evidence>
<dbReference type="AlphaFoldDB" id="A0A3D4SXX0"/>
<evidence type="ECO:0000256" key="11">
    <source>
        <dbReference type="SAM" id="MobiDB-lite"/>
    </source>
</evidence>
<comment type="function">
    <text evidence="9">This protein specifically catalyzes the removal of signal peptides from prolipoproteins.</text>
</comment>
<feature type="transmembrane region" description="Helical" evidence="9">
    <location>
        <begin position="162"/>
        <end position="184"/>
    </location>
</feature>
<evidence type="ECO:0000256" key="3">
    <source>
        <dbReference type="ARBA" id="ARBA00022670"/>
    </source>
</evidence>
<keyword evidence="7 9" id="KW-1133">Transmembrane helix</keyword>
<evidence type="ECO:0000256" key="6">
    <source>
        <dbReference type="ARBA" id="ARBA00022801"/>
    </source>
</evidence>
<feature type="region of interest" description="Disordered" evidence="11">
    <location>
        <begin position="191"/>
        <end position="220"/>
    </location>
</feature>
<dbReference type="STRING" id="863239.GCA_000213935_00303"/>
<dbReference type="Pfam" id="PF01252">
    <property type="entry name" value="Peptidase_A8"/>
    <property type="match status" value="1"/>
</dbReference>
<feature type="transmembrane region" description="Helical" evidence="9">
    <location>
        <begin position="122"/>
        <end position="142"/>
    </location>
</feature>
<accession>A0A3D4SXX0</accession>
<dbReference type="PRINTS" id="PR00781">
    <property type="entry name" value="LIPOSIGPTASE"/>
</dbReference>
<evidence type="ECO:0000256" key="8">
    <source>
        <dbReference type="ARBA" id="ARBA00023136"/>
    </source>
</evidence>
<sequence>MSRYTQHRVPRWRTPSGPAHRLGWVVVTSPHRTSRPAVRPRALLLIVAVVALDQLTKWLVVENLDPRTAYPVLGDFARLYLIRNSGAAFSMGENATVVFAVIQIVALVLCAVLAFRVRSGWTVAAVGLIGGGAGGNLVDRIFREPGGLHGHVVDFISIGDFAIFNVADVAINAGVIVYLVYALLVEPRRRNDGDNDGHNDSDDRTGTDNHTDSTTTEASA</sequence>
<evidence type="ECO:0000256" key="1">
    <source>
        <dbReference type="ARBA" id="ARBA00006139"/>
    </source>
</evidence>
<evidence type="ECO:0000313" key="13">
    <source>
        <dbReference type="Proteomes" id="UP000261739"/>
    </source>
</evidence>
<dbReference type="HAMAP" id="MF_00161">
    <property type="entry name" value="LspA"/>
    <property type="match status" value="1"/>
</dbReference>
<dbReference type="GO" id="GO:0004190">
    <property type="term" value="F:aspartic-type endopeptidase activity"/>
    <property type="evidence" value="ECO:0007669"/>
    <property type="project" value="UniProtKB-UniRule"/>
</dbReference>
<keyword evidence="6 9" id="KW-0378">Hydrolase</keyword>
<gene>
    <name evidence="9 12" type="primary">lspA</name>
    <name evidence="12" type="ORF">DIW82_03830</name>
</gene>
<evidence type="ECO:0000256" key="9">
    <source>
        <dbReference type="HAMAP-Rule" id="MF_00161"/>
    </source>
</evidence>
<keyword evidence="8 9" id="KW-0472">Membrane</keyword>
<feature type="transmembrane region" description="Helical" evidence="9">
    <location>
        <begin position="95"/>
        <end position="115"/>
    </location>
</feature>
<dbReference type="PANTHER" id="PTHR33695">
    <property type="entry name" value="LIPOPROTEIN SIGNAL PEPTIDASE"/>
    <property type="match status" value="1"/>
</dbReference>
<reference evidence="12 13" key="1">
    <citation type="journal article" date="2018" name="Nat. Biotechnol.">
        <title>A standardized bacterial taxonomy based on genome phylogeny substantially revises the tree of life.</title>
        <authorList>
            <person name="Parks D.H."/>
            <person name="Chuvochina M."/>
            <person name="Waite D.W."/>
            <person name="Rinke C."/>
            <person name="Skarshewski A."/>
            <person name="Chaumeil P.A."/>
            <person name="Hugenholtz P."/>
        </authorList>
    </citation>
    <scope>NUCLEOTIDE SEQUENCE [LARGE SCALE GENOMIC DNA]</scope>
    <source>
        <strain evidence="12">UBA11247</strain>
    </source>
</reference>
<evidence type="ECO:0000313" key="12">
    <source>
        <dbReference type="EMBL" id="HCT13935.1"/>
    </source>
</evidence>
<keyword evidence="5 9" id="KW-0064">Aspartyl protease</keyword>
<feature type="compositionally biased region" description="Basic and acidic residues" evidence="11">
    <location>
        <begin position="191"/>
        <end position="211"/>
    </location>
</feature>
<keyword evidence="3 9" id="KW-0645">Protease</keyword>
<dbReference type="InterPro" id="IPR001872">
    <property type="entry name" value="Peptidase_A8"/>
</dbReference>
<dbReference type="NCBIfam" id="TIGR00077">
    <property type="entry name" value="lspA"/>
    <property type="match status" value="1"/>
</dbReference>
<dbReference type="EC" id="3.4.23.36" evidence="9"/>
<keyword evidence="4 9" id="KW-0812">Transmembrane</keyword>